<evidence type="ECO:0000313" key="1">
    <source>
        <dbReference type="EMBL" id="MDQ0257045.1"/>
    </source>
</evidence>
<accession>A0ABU0A1C4</accession>
<proteinExistence type="predicted"/>
<dbReference type="Proteomes" id="UP001230005">
    <property type="component" value="Unassembled WGS sequence"/>
</dbReference>
<sequence length="52" mass="6185">MFPIYLRFPVYSVNIEITAGVLMMMENKVIVSKIHYDGRYTNNRKEVCWKEG</sequence>
<name>A0ABU0A1C4_9BACI</name>
<protein>
    <submittedName>
        <fullName evidence="1">Uncharacterized protein</fullName>
    </submittedName>
</protein>
<gene>
    <name evidence="1" type="ORF">J2S74_004490</name>
</gene>
<evidence type="ECO:0000313" key="2">
    <source>
        <dbReference type="Proteomes" id="UP001230005"/>
    </source>
</evidence>
<organism evidence="1 2">
    <name type="scientific">Evansella vedderi</name>
    <dbReference type="NCBI Taxonomy" id="38282"/>
    <lineage>
        <taxon>Bacteria</taxon>
        <taxon>Bacillati</taxon>
        <taxon>Bacillota</taxon>
        <taxon>Bacilli</taxon>
        <taxon>Bacillales</taxon>
        <taxon>Bacillaceae</taxon>
        <taxon>Evansella</taxon>
    </lineage>
</organism>
<keyword evidence="2" id="KW-1185">Reference proteome</keyword>
<comment type="caution">
    <text evidence="1">The sequence shown here is derived from an EMBL/GenBank/DDBJ whole genome shotgun (WGS) entry which is preliminary data.</text>
</comment>
<dbReference type="EMBL" id="JAUSUG010000022">
    <property type="protein sequence ID" value="MDQ0257045.1"/>
    <property type="molecule type" value="Genomic_DNA"/>
</dbReference>
<reference evidence="1 2" key="1">
    <citation type="submission" date="2023-07" db="EMBL/GenBank/DDBJ databases">
        <title>Genomic Encyclopedia of Type Strains, Phase IV (KMG-IV): sequencing the most valuable type-strain genomes for metagenomic binning, comparative biology and taxonomic classification.</title>
        <authorList>
            <person name="Goeker M."/>
        </authorList>
    </citation>
    <scope>NUCLEOTIDE SEQUENCE [LARGE SCALE GENOMIC DNA]</scope>
    <source>
        <strain evidence="1 2">DSM 9768</strain>
    </source>
</reference>